<reference evidence="2" key="1">
    <citation type="journal article" date="2015" name="Proc. Natl. Acad. Sci. U.S.A.">
        <title>Networks of energetic and metabolic interactions define dynamics in microbial communities.</title>
        <authorList>
            <person name="Embree M."/>
            <person name="Liu J.K."/>
            <person name="Al-Bassam M.M."/>
            <person name="Zengler K."/>
        </authorList>
    </citation>
    <scope>NUCLEOTIDE SEQUENCE</scope>
</reference>
<organism evidence="2">
    <name type="scientific">hydrocarbon metagenome</name>
    <dbReference type="NCBI Taxonomy" id="938273"/>
    <lineage>
        <taxon>unclassified sequences</taxon>
        <taxon>metagenomes</taxon>
        <taxon>ecological metagenomes</taxon>
    </lineage>
</organism>
<feature type="compositionally biased region" description="Basic and acidic residues" evidence="1">
    <location>
        <begin position="8"/>
        <end position="24"/>
    </location>
</feature>
<accession>A0A0W8F301</accession>
<dbReference type="EMBL" id="LNQE01001570">
    <property type="protein sequence ID" value="KUG15259.1"/>
    <property type="molecule type" value="Genomic_DNA"/>
</dbReference>
<dbReference type="AlphaFoldDB" id="A0A0W8F301"/>
<comment type="caution">
    <text evidence="2">The sequence shown here is derived from an EMBL/GenBank/DDBJ whole genome shotgun (WGS) entry which is preliminary data.</text>
</comment>
<proteinExistence type="predicted"/>
<sequence length="66" mass="7197">MIPGTSTQRHEGRTLEQGGMREHAGPFNDTRSCQEDEEEGWRDGLRLLLVPALPPARLQGSPGAVS</sequence>
<protein>
    <submittedName>
        <fullName evidence="2">Uncharacterized protein</fullName>
    </submittedName>
</protein>
<name>A0A0W8F301_9ZZZZ</name>
<feature type="region of interest" description="Disordered" evidence="1">
    <location>
        <begin position="1"/>
        <end position="39"/>
    </location>
</feature>
<evidence type="ECO:0000313" key="2">
    <source>
        <dbReference type="EMBL" id="KUG15259.1"/>
    </source>
</evidence>
<evidence type="ECO:0000256" key="1">
    <source>
        <dbReference type="SAM" id="MobiDB-lite"/>
    </source>
</evidence>
<gene>
    <name evidence="2" type="ORF">ASZ90_015077</name>
</gene>